<dbReference type="PANTHER" id="PTHR43198">
    <property type="entry name" value="BIFUNCTIONAL TH2 PROTEIN"/>
    <property type="match status" value="1"/>
</dbReference>
<gene>
    <name evidence="3" type="ORF">RO21_03275</name>
</gene>
<dbReference type="GO" id="GO:0009228">
    <property type="term" value="P:thiamine biosynthetic process"/>
    <property type="evidence" value="ECO:0007669"/>
    <property type="project" value="UniProtKB-KW"/>
</dbReference>
<keyword evidence="1" id="KW-0378">Hydrolase</keyword>
<comment type="catalytic activity">
    <reaction evidence="1">
        <text>4-amino-5-aminomethyl-2-methylpyrimidine + H2O = 4-amino-5-hydroxymethyl-2-methylpyrimidine + NH4(+)</text>
        <dbReference type="Rhea" id="RHEA:31799"/>
        <dbReference type="ChEBI" id="CHEBI:15377"/>
        <dbReference type="ChEBI" id="CHEBI:16892"/>
        <dbReference type="ChEBI" id="CHEBI:28938"/>
        <dbReference type="ChEBI" id="CHEBI:63416"/>
        <dbReference type="EC" id="3.5.99.2"/>
    </reaction>
</comment>
<dbReference type="EMBL" id="JWIZ01000017">
    <property type="protein sequence ID" value="KMK51971.1"/>
    <property type="molecule type" value="Genomic_DNA"/>
</dbReference>
<comment type="catalytic activity">
    <reaction evidence="1">
        <text>thiamine + H2O = 5-(2-hydroxyethyl)-4-methylthiazole + 4-amino-5-hydroxymethyl-2-methylpyrimidine + H(+)</text>
        <dbReference type="Rhea" id="RHEA:17509"/>
        <dbReference type="ChEBI" id="CHEBI:15377"/>
        <dbReference type="ChEBI" id="CHEBI:15378"/>
        <dbReference type="ChEBI" id="CHEBI:16892"/>
        <dbReference type="ChEBI" id="CHEBI:17957"/>
        <dbReference type="ChEBI" id="CHEBI:18385"/>
        <dbReference type="EC" id="3.5.99.2"/>
    </reaction>
</comment>
<dbReference type="GO" id="GO:0050334">
    <property type="term" value="F:thiaminase activity"/>
    <property type="evidence" value="ECO:0007669"/>
    <property type="project" value="UniProtKB-EC"/>
</dbReference>
<dbReference type="Gene3D" id="1.20.910.10">
    <property type="entry name" value="Heme oxygenase-like"/>
    <property type="match status" value="1"/>
</dbReference>
<dbReference type="UniPathway" id="UPA00060"/>
<dbReference type="PANTHER" id="PTHR43198:SF2">
    <property type="entry name" value="SI:CH1073-67J19.1-RELATED"/>
    <property type="match status" value="1"/>
</dbReference>
<dbReference type="SUPFAM" id="SSF48613">
    <property type="entry name" value="Heme oxygenase-like"/>
    <property type="match status" value="1"/>
</dbReference>
<evidence type="ECO:0000256" key="1">
    <source>
        <dbReference type="RuleBase" id="RU363093"/>
    </source>
</evidence>
<dbReference type="Proteomes" id="UP000036270">
    <property type="component" value="Unassembled WGS sequence"/>
</dbReference>
<dbReference type="RefSeq" id="WP_047976373.1">
    <property type="nucleotide sequence ID" value="NZ_JWIZ01000017.1"/>
</dbReference>
<dbReference type="PATRIC" id="fig|67855.3.peg.422"/>
<comment type="similarity">
    <text evidence="1">Belongs to the TenA family.</text>
</comment>
<comment type="pathway">
    <text evidence="1">Cofactor biosynthesis; thiamine diphosphate biosynthesis.</text>
</comment>
<sequence length="217" mass="24842">MLTCQQLIQGSSIHWKNYIEHHFVLQLAQGTLPIINFQHYLKQDYLYLFHYSRAFGLAVYKADTFAQMNAAQQVVQSILEEIELHISYCKEWGISKEELQQLSESPACIAYTRYVLDCGMHGTLAELYAAIAPCALGYAEVSRMINERQLSPSNNPYQKWIDNYASPGFQHSAAQIGATLEQLCQFITLSQLQKIQEIFTTATRMEVAFWQMGLDLN</sequence>
<dbReference type="CDD" id="cd19367">
    <property type="entry name" value="TenA_C_ScTHI20-like"/>
    <property type="match status" value="1"/>
</dbReference>
<evidence type="ECO:0000313" key="4">
    <source>
        <dbReference type="Proteomes" id="UP000036270"/>
    </source>
</evidence>
<dbReference type="NCBIfam" id="TIGR04306">
    <property type="entry name" value="salvage_TenA"/>
    <property type="match status" value="1"/>
</dbReference>
<comment type="caution">
    <text evidence="3">The sequence shown here is derived from an EMBL/GenBank/DDBJ whole genome shotgun (WGS) entry which is preliminary data.</text>
</comment>
<dbReference type="STRING" id="67855.RO21_03275"/>
<dbReference type="InterPro" id="IPR050967">
    <property type="entry name" value="Thiamine_Salvage_TenA"/>
</dbReference>
<comment type="function">
    <text evidence="1">Catalyzes an amino-pyrimidine hydrolysis reaction at the C5' of the pyrimidine moiety of thiamine compounds, a reaction that is part of a thiamine salvage pathway.</text>
</comment>
<keyword evidence="4" id="KW-1185">Reference proteome</keyword>
<evidence type="ECO:0000259" key="2">
    <source>
        <dbReference type="Pfam" id="PF03070"/>
    </source>
</evidence>
<accession>A0A0J5P6T9</accession>
<dbReference type="AlphaFoldDB" id="A0A0J5P6T9"/>
<organism evidence="3 4">
    <name type="scientific">Muribacter muris</name>
    <dbReference type="NCBI Taxonomy" id="67855"/>
    <lineage>
        <taxon>Bacteria</taxon>
        <taxon>Pseudomonadati</taxon>
        <taxon>Pseudomonadota</taxon>
        <taxon>Gammaproteobacteria</taxon>
        <taxon>Pasteurellales</taxon>
        <taxon>Pasteurellaceae</taxon>
        <taxon>Muribacter</taxon>
    </lineage>
</organism>
<keyword evidence="1" id="KW-0784">Thiamine biosynthesis</keyword>
<dbReference type="InterPro" id="IPR027574">
    <property type="entry name" value="Thiaminase_II"/>
</dbReference>
<dbReference type="InterPro" id="IPR004305">
    <property type="entry name" value="Thiaminase-2/PQQC"/>
</dbReference>
<dbReference type="GO" id="GO:0009229">
    <property type="term" value="P:thiamine diphosphate biosynthetic process"/>
    <property type="evidence" value="ECO:0007669"/>
    <property type="project" value="UniProtKB-UniPathway"/>
</dbReference>
<protein>
    <recommendedName>
        <fullName evidence="1">Aminopyrimidine aminohydrolase</fullName>
        <ecNumber evidence="1">3.5.99.2</ecNumber>
    </recommendedName>
</protein>
<dbReference type="GO" id="GO:0005829">
    <property type="term" value="C:cytosol"/>
    <property type="evidence" value="ECO:0007669"/>
    <property type="project" value="TreeGrafter"/>
</dbReference>
<name>A0A0J5P6T9_9PAST</name>
<dbReference type="EC" id="3.5.99.2" evidence="1"/>
<dbReference type="InterPro" id="IPR016084">
    <property type="entry name" value="Haem_Oase-like_multi-hlx"/>
</dbReference>
<dbReference type="Pfam" id="PF03070">
    <property type="entry name" value="TENA_THI-4"/>
    <property type="match status" value="1"/>
</dbReference>
<proteinExistence type="inferred from homology"/>
<reference evidence="3 4" key="1">
    <citation type="submission" date="2014-12" db="EMBL/GenBank/DDBJ databases">
        <title>Reclassification of Actinobacillus muris as Muribacter muris.</title>
        <authorList>
            <person name="Christensen H."/>
            <person name="Nicklas W."/>
            <person name="Bisgaard M."/>
        </authorList>
    </citation>
    <scope>NUCLEOTIDE SEQUENCE [LARGE SCALE GENOMIC DNA]</scope>
    <source>
        <strain evidence="3 4">Ackerman80-443D</strain>
    </source>
</reference>
<feature type="domain" description="Thiaminase-2/PQQC" evidence="2">
    <location>
        <begin position="14"/>
        <end position="215"/>
    </location>
</feature>
<evidence type="ECO:0000313" key="3">
    <source>
        <dbReference type="EMBL" id="KMK51971.1"/>
    </source>
</evidence>